<dbReference type="AlphaFoldDB" id="A0AA39M3R8"/>
<name>A0AA39M3R8_9BILA</name>
<accession>A0AA39M3R8</accession>
<evidence type="ECO:0000313" key="2">
    <source>
        <dbReference type="Proteomes" id="UP001175271"/>
    </source>
</evidence>
<gene>
    <name evidence="1" type="ORF">QR680_014754</name>
</gene>
<comment type="caution">
    <text evidence="1">The sequence shown here is derived from an EMBL/GenBank/DDBJ whole genome shotgun (WGS) entry which is preliminary data.</text>
</comment>
<dbReference type="Proteomes" id="UP001175271">
    <property type="component" value="Unassembled WGS sequence"/>
</dbReference>
<evidence type="ECO:0000313" key="1">
    <source>
        <dbReference type="EMBL" id="KAK0420556.1"/>
    </source>
</evidence>
<sequence length="113" mass="13405">MPLVANVNLWIVAIVSDKVITNRFSSHDLQGFVRRYGRALRPQEPAIGFDGGHFHHGPICGQERHREVIPHHNYEKSKLPPFIADLFHKEAKWKKETQRKEQKLMRFRRRTRD</sequence>
<reference evidence="1" key="1">
    <citation type="submission" date="2023-06" db="EMBL/GenBank/DDBJ databases">
        <title>Genomic analysis of the entomopathogenic nematode Steinernema hermaphroditum.</title>
        <authorList>
            <person name="Schwarz E.M."/>
            <person name="Heppert J.K."/>
            <person name="Baniya A."/>
            <person name="Schwartz H.T."/>
            <person name="Tan C.-H."/>
            <person name="Antoshechkin I."/>
            <person name="Sternberg P.W."/>
            <person name="Goodrich-Blair H."/>
            <person name="Dillman A.R."/>
        </authorList>
    </citation>
    <scope>NUCLEOTIDE SEQUENCE</scope>
    <source>
        <strain evidence="1">PS9179</strain>
        <tissue evidence="1">Whole animal</tissue>
    </source>
</reference>
<keyword evidence="2" id="KW-1185">Reference proteome</keyword>
<organism evidence="1 2">
    <name type="scientific">Steinernema hermaphroditum</name>
    <dbReference type="NCBI Taxonomy" id="289476"/>
    <lineage>
        <taxon>Eukaryota</taxon>
        <taxon>Metazoa</taxon>
        <taxon>Ecdysozoa</taxon>
        <taxon>Nematoda</taxon>
        <taxon>Chromadorea</taxon>
        <taxon>Rhabditida</taxon>
        <taxon>Tylenchina</taxon>
        <taxon>Panagrolaimomorpha</taxon>
        <taxon>Strongyloidoidea</taxon>
        <taxon>Steinernematidae</taxon>
        <taxon>Steinernema</taxon>
    </lineage>
</organism>
<dbReference type="EMBL" id="JAUCMV010000002">
    <property type="protein sequence ID" value="KAK0420556.1"/>
    <property type="molecule type" value="Genomic_DNA"/>
</dbReference>
<proteinExistence type="predicted"/>
<protein>
    <submittedName>
        <fullName evidence="1">Uncharacterized protein</fullName>
    </submittedName>
</protein>